<keyword evidence="5" id="KW-0822">Tryptophan biosynthesis</keyword>
<sequence>MSSTKIQIRGQPLSKVLTRNHGMINSVVCGVPIKRHHRVSNVLRTSDPPLGSVPTRTDESQFLRGDGNGRFGRFGGKFVPETLMSPLRDLEDEFNFVLNDHEFQEELTTALRDYVGRETPLYFAGRLTEHYKNISQTTGGGPEIYLKREDLSHCGSHKINNALGQAMIARRLGCKRVVAATGAGQHGVATAAACAKFSMECTVKSVEGTFKDAISEAIRNWVGNLETTYYLSGTVVGPHPSPLMVREFQSVIGKETRRQAKQLWGGKPDVLVACVGSGSNALGLFHEFLGDEDVRLVGVEAAGLGLDSGKHSATLAVGDVGVYHGSMSYLLQDDQGQILKPHSIGVGLEYPGVGPEISFLKESGRAEFYTATDQEAIGGNNPSFRSISRAGVPRQLVPTLRDGAKVVVNCSGRGDKDLDTLIQRGMPSSLC</sequence>
<evidence type="ECO:0000256" key="7">
    <source>
        <dbReference type="ARBA" id="ARBA00023141"/>
    </source>
</evidence>
<dbReference type="Gene3D" id="3.40.50.1100">
    <property type="match status" value="3"/>
</dbReference>
<evidence type="ECO:0000256" key="5">
    <source>
        <dbReference type="ARBA" id="ARBA00022822"/>
    </source>
</evidence>
<comment type="catalytic activity">
    <reaction evidence="9">
        <text>(1S,2R)-1-C-(indol-3-yl)glycerol 3-phosphate + L-serine = D-glyceraldehyde 3-phosphate + L-tryptophan + H2O</text>
        <dbReference type="Rhea" id="RHEA:10532"/>
        <dbReference type="ChEBI" id="CHEBI:15377"/>
        <dbReference type="ChEBI" id="CHEBI:33384"/>
        <dbReference type="ChEBI" id="CHEBI:57912"/>
        <dbReference type="ChEBI" id="CHEBI:58866"/>
        <dbReference type="ChEBI" id="CHEBI:59776"/>
        <dbReference type="EC" id="4.2.1.20"/>
    </reaction>
</comment>
<name>A0ABQ7Y6I8_BRANA</name>
<dbReference type="Pfam" id="PF00291">
    <property type="entry name" value="PALP"/>
    <property type="match status" value="1"/>
</dbReference>
<dbReference type="InterPro" id="IPR036052">
    <property type="entry name" value="TrpB-like_PALP_sf"/>
</dbReference>
<evidence type="ECO:0000256" key="1">
    <source>
        <dbReference type="ARBA" id="ARBA00001933"/>
    </source>
</evidence>
<dbReference type="InterPro" id="IPR023026">
    <property type="entry name" value="Trp_synth_beta/beta-like"/>
</dbReference>
<evidence type="ECO:0000256" key="8">
    <source>
        <dbReference type="ARBA" id="ARBA00023239"/>
    </source>
</evidence>
<evidence type="ECO:0000256" key="3">
    <source>
        <dbReference type="ARBA" id="ARBA00012043"/>
    </source>
</evidence>
<dbReference type="EMBL" id="JAGKQM010000018">
    <property type="protein sequence ID" value="KAH0863813.1"/>
    <property type="molecule type" value="Genomic_DNA"/>
</dbReference>
<comment type="pathway">
    <text evidence="2">Amino-acid biosynthesis; L-tryptophan biosynthesis; L-tryptophan from chorismate: step 5/5.</text>
</comment>
<evidence type="ECO:0000256" key="9">
    <source>
        <dbReference type="ARBA" id="ARBA00049047"/>
    </source>
</evidence>
<keyword evidence="7" id="KW-0057">Aromatic amino acid biosynthesis</keyword>
<feature type="domain" description="Tryptophan synthase beta chain-like PALP" evidence="11">
    <location>
        <begin position="118"/>
        <end position="204"/>
    </location>
</feature>
<reference evidence="12 13" key="1">
    <citation type="submission" date="2021-05" db="EMBL/GenBank/DDBJ databases">
        <title>Genome Assembly of Synthetic Allotetraploid Brassica napus Reveals Homoeologous Exchanges between Subgenomes.</title>
        <authorList>
            <person name="Davis J.T."/>
        </authorList>
    </citation>
    <scope>NUCLEOTIDE SEQUENCE [LARGE SCALE GENOMIC DNA]</scope>
    <source>
        <strain evidence="13">cv. Da-Ae</strain>
        <tissue evidence="12">Seedling</tissue>
    </source>
</reference>
<dbReference type="InterPro" id="IPR001926">
    <property type="entry name" value="TrpB-like_PALP"/>
</dbReference>
<keyword evidence="8" id="KW-0456">Lyase</keyword>
<accession>A0ABQ7Y6I8</accession>
<dbReference type="SUPFAM" id="SSF53686">
    <property type="entry name" value="Tryptophan synthase beta subunit-like PLP-dependent enzymes"/>
    <property type="match status" value="1"/>
</dbReference>
<evidence type="ECO:0000256" key="6">
    <source>
        <dbReference type="ARBA" id="ARBA00022898"/>
    </source>
</evidence>
<dbReference type="Proteomes" id="UP000824890">
    <property type="component" value="Unassembled WGS sequence"/>
</dbReference>
<dbReference type="InterPro" id="IPR006653">
    <property type="entry name" value="Trp_synth_b_CS"/>
</dbReference>
<gene>
    <name evidence="12" type="ORF">HID58_081024</name>
</gene>
<evidence type="ECO:0000256" key="4">
    <source>
        <dbReference type="ARBA" id="ARBA00022605"/>
    </source>
</evidence>
<evidence type="ECO:0000259" key="11">
    <source>
        <dbReference type="Pfam" id="PF00291"/>
    </source>
</evidence>
<proteinExistence type="predicted"/>
<keyword evidence="6" id="KW-0663">Pyridoxal phosphate</keyword>
<keyword evidence="4" id="KW-0028">Amino-acid biosynthesis</keyword>
<organism evidence="12 13">
    <name type="scientific">Brassica napus</name>
    <name type="common">Rape</name>
    <dbReference type="NCBI Taxonomy" id="3708"/>
    <lineage>
        <taxon>Eukaryota</taxon>
        <taxon>Viridiplantae</taxon>
        <taxon>Streptophyta</taxon>
        <taxon>Embryophyta</taxon>
        <taxon>Tracheophyta</taxon>
        <taxon>Spermatophyta</taxon>
        <taxon>Magnoliopsida</taxon>
        <taxon>eudicotyledons</taxon>
        <taxon>Gunneridae</taxon>
        <taxon>Pentapetalae</taxon>
        <taxon>rosids</taxon>
        <taxon>malvids</taxon>
        <taxon>Brassicales</taxon>
        <taxon>Brassicaceae</taxon>
        <taxon>Brassiceae</taxon>
        <taxon>Brassica</taxon>
    </lineage>
</organism>
<evidence type="ECO:0000256" key="10">
    <source>
        <dbReference type="SAM" id="MobiDB-lite"/>
    </source>
</evidence>
<evidence type="ECO:0000313" key="12">
    <source>
        <dbReference type="EMBL" id="KAH0863813.1"/>
    </source>
</evidence>
<dbReference type="PIRSF" id="PIRSF001413">
    <property type="entry name" value="Trp_syn_beta"/>
    <property type="match status" value="1"/>
</dbReference>
<comment type="cofactor">
    <cofactor evidence="1">
        <name>pyridoxal 5'-phosphate</name>
        <dbReference type="ChEBI" id="CHEBI:597326"/>
    </cofactor>
</comment>
<protein>
    <recommendedName>
        <fullName evidence="3">tryptophan synthase</fullName>
        <ecNumber evidence="3">4.2.1.20</ecNumber>
    </recommendedName>
</protein>
<feature type="region of interest" description="Disordered" evidence="10">
    <location>
        <begin position="43"/>
        <end position="66"/>
    </location>
</feature>
<dbReference type="PROSITE" id="PS00168">
    <property type="entry name" value="TRP_SYNTHASE_BETA"/>
    <property type="match status" value="1"/>
</dbReference>
<evidence type="ECO:0000256" key="2">
    <source>
        <dbReference type="ARBA" id="ARBA00004733"/>
    </source>
</evidence>
<dbReference type="PANTHER" id="PTHR48077">
    <property type="entry name" value="TRYPTOPHAN SYNTHASE-RELATED"/>
    <property type="match status" value="1"/>
</dbReference>
<dbReference type="PANTHER" id="PTHR48077:SF4">
    <property type="entry name" value="TRYPTOPHAN SYNTHASE"/>
    <property type="match status" value="1"/>
</dbReference>
<evidence type="ECO:0000313" key="13">
    <source>
        <dbReference type="Proteomes" id="UP000824890"/>
    </source>
</evidence>
<comment type="caution">
    <text evidence="12">The sequence shown here is derived from an EMBL/GenBank/DDBJ whole genome shotgun (WGS) entry which is preliminary data.</text>
</comment>
<dbReference type="EC" id="4.2.1.20" evidence="3"/>
<keyword evidence="13" id="KW-1185">Reference proteome</keyword>